<organism evidence="2">
    <name type="scientific">Tetraselmis sp. GSL018</name>
    <dbReference type="NCBI Taxonomy" id="582737"/>
    <lineage>
        <taxon>Eukaryota</taxon>
        <taxon>Viridiplantae</taxon>
        <taxon>Chlorophyta</taxon>
        <taxon>core chlorophytes</taxon>
        <taxon>Chlorodendrophyceae</taxon>
        <taxon>Chlorodendrales</taxon>
        <taxon>Chlorodendraceae</taxon>
        <taxon>Tetraselmis</taxon>
    </lineage>
</organism>
<dbReference type="EMBL" id="GBEZ01020633">
    <property type="protein sequence ID" value="JAC66052.1"/>
    <property type="molecule type" value="Transcribed_RNA"/>
</dbReference>
<dbReference type="InterPro" id="IPR013830">
    <property type="entry name" value="SGNH_hydro"/>
</dbReference>
<keyword evidence="2" id="KW-0378">Hydrolase</keyword>
<dbReference type="GO" id="GO:0016787">
    <property type="term" value="F:hydrolase activity"/>
    <property type="evidence" value="ECO:0007669"/>
    <property type="project" value="UniProtKB-KW"/>
</dbReference>
<sequence>MEFKIWSTNGIQGRSFRIFNWRLGSGESPACPGSRVVVVLIGTNDLGLAALEAGSEDPSKAVQAATAKASKGVQEVIKTFRFLLPDSHIILLGILPRGFKDKSDPDKPVIHYNQPSIFTDPIKQINRELGAFALSQRGVHFLDCGRHFVGADGHLVPGLMPDALHPNAAGMAKLADCVNTVLMPLLANRSIGSAA</sequence>
<proteinExistence type="predicted"/>
<dbReference type="Gene3D" id="3.40.50.1110">
    <property type="entry name" value="SGNH hydrolase"/>
    <property type="match status" value="1"/>
</dbReference>
<evidence type="ECO:0000313" key="2">
    <source>
        <dbReference type="EMBL" id="JAC66052.1"/>
    </source>
</evidence>
<dbReference type="AlphaFoldDB" id="A0A061QZF3"/>
<protein>
    <submittedName>
        <fullName evidence="2">Sgnh hydrolase</fullName>
    </submittedName>
</protein>
<gene>
    <name evidence="2" type="ORF">TSPGSL018_14587</name>
</gene>
<dbReference type="Pfam" id="PF13472">
    <property type="entry name" value="Lipase_GDSL_2"/>
    <property type="match status" value="1"/>
</dbReference>
<reference evidence="2" key="1">
    <citation type="submission" date="2014-05" db="EMBL/GenBank/DDBJ databases">
        <title>The transcriptome of the halophilic microalga Tetraselmis sp. GSL018 isolated from the Great Salt Lake, Utah.</title>
        <authorList>
            <person name="Jinkerson R.E."/>
            <person name="D'Adamo S."/>
            <person name="Posewitz M.C."/>
        </authorList>
    </citation>
    <scope>NUCLEOTIDE SEQUENCE</scope>
    <source>
        <strain evidence="2">GSL018</strain>
    </source>
</reference>
<dbReference type="InterPro" id="IPR036514">
    <property type="entry name" value="SGNH_hydro_sf"/>
</dbReference>
<evidence type="ECO:0000259" key="1">
    <source>
        <dbReference type="Pfam" id="PF13472"/>
    </source>
</evidence>
<name>A0A061QZF3_9CHLO</name>
<feature type="domain" description="SGNH hydrolase-type esterase" evidence="1">
    <location>
        <begin position="27"/>
        <end position="172"/>
    </location>
</feature>
<accession>A0A061QZF3</accession>
<dbReference type="SUPFAM" id="SSF52266">
    <property type="entry name" value="SGNH hydrolase"/>
    <property type="match status" value="1"/>
</dbReference>